<accession>A0ABN8SKL5</accession>
<feature type="non-terminal residue" evidence="2">
    <location>
        <position position="1"/>
    </location>
</feature>
<evidence type="ECO:0000313" key="2">
    <source>
        <dbReference type="EMBL" id="CAH3190994.1"/>
    </source>
</evidence>
<dbReference type="PANTHER" id="PTHR47691:SF3">
    <property type="entry name" value="HTH-TYPE TRANSCRIPTIONAL REGULATOR RV0890C-RELATED"/>
    <property type="match status" value="1"/>
</dbReference>
<dbReference type="InterPro" id="IPR019734">
    <property type="entry name" value="TPR_rpt"/>
</dbReference>
<evidence type="ECO:0000259" key="1">
    <source>
        <dbReference type="Pfam" id="PF18738"/>
    </source>
</evidence>
<dbReference type="Gene3D" id="3.40.50.300">
    <property type="entry name" value="P-loop containing nucleotide triphosphate hydrolases"/>
    <property type="match status" value="1"/>
</dbReference>
<dbReference type="Gene3D" id="1.25.40.10">
    <property type="entry name" value="Tetratricopeptide repeat domain"/>
    <property type="match status" value="1"/>
</dbReference>
<dbReference type="SUPFAM" id="SSF48452">
    <property type="entry name" value="TPR-like"/>
    <property type="match status" value="1"/>
</dbReference>
<gene>
    <name evidence="2" type="ORF">PEVE_00021156</name>
</gene>
<organism evidence="2 3">
    <name type="scientific">Porites evermanni</name>
    <dbReference type="NCBI Taxonomy" id="104178"/>
    <lineage>
        <taxon>Eukaryota</taxon>
        <taxon>Metazoa</taxon>
        <taxon>Cnidaria</taxon>
        <taxon>Anthozoa</taxon>
        <taxon>Hexacorallia</taxon>
        <taxon>Scleractinia</taxon>
        <taxon>Fungiina</taxon>
        <taxon>Poritidae</taxon>
        <taxon>Porites</taxon>
    </lineage>
</organism>
<dbReference type="SUPFAM" id="SSF52540">
    <property type="entry name" value="P-loop containing nucleoside triphosphate hydrolases"/>
    <property type="match status" value="1"/>
</dbReference>
<dbReference type="PANTHER" id="PTHR47691">
    <property type="entry name" value="REGULATOR-RELATED"/>
    <property type="match status" value="1"/>
</dbReference>
<dbReference type="SMART" id="SM00028">
    <property type="entry name" value="TPR"/>
    <property type="match status" value="3"/>
</dbReference>
<sequence length="965" mass="110589">ISPCFSYRRNFLLSMASAAPTFPSTRETTNYARLCRLLVDFGSQALRETFDRIHPPGGLETVLATPPALPKLRYLQVKKILNPSQWDILYPAIKSSVSSKDFDITLLVVLLRNICGLTPPATGWDALPLPADLSCEADIARIKFYKNKVCGHSAQASVDDATFHNYWRNIRGILVRLGGVAYEAAIDGLKYDCWDPELEEHYKELLKKWKTDEDSVMDKLINVEAKVDKVAAAVDRIERQLMPSPGEMNRSKQKSELPEKDLNIQGRKKEIDDIVQVLSRKRDKVVAGVLVSGTAGVGKSTVAIQAGYRLKNEFEAIVRFCSLGGTYKGRSEDNGALREILNVCVPGHQQGSEYPKYVLLNWCRRLDYELVLIVDNAEDVIGDRGDYTFLNLVSDMRMCSDCKIKFLVTSRRWDIAGAVSNIQFVNICLGPLDVKESIEVLKNGARLTSDTDTDTEVKLREIAELCENIPLALRLAGPLLAEESEYTFEGLKKKLEQNPAKTLGAEKMMEIAFEKLDDSLKRALVRLSVFPQSFKRDAAEAILGDNCAADLTNLKKRCLIQKQDGRYLIHLLIRSYAKQVGKKEEFCQILSDGKHGFLRHFLSLILRYAKKYWGKDTCKESFILFNEERINLESTLREIAGQKEIQHCSEMEAAMNECQQVAPYIEYCVHFQLYDKFLRGLLQLCQSQEKITKQVEILCLLYHEKRKYSWNYEHKLEDLILQAKELHDGNLSHFERDRLSEAFYLNHYGRYLSEDRNEREQAQPLLKQAISIYEKEVTINGSAFDIGRIIAQMGHNATNGERRQEALQFYTNALRFRSSHYGKHFLTTFAHKDLADYYLRIENFSKAEESYLKAIQVLDDIEMIGQKEVVPVCRNFGMCCEKRGNIEEARRVLEMGRHVAANTIEGSVKWKVEINTYLALLLYRNYLDEISTADELSREVFAMSKELKMEKWRESTVLETFYKRK</sequence>
<dbReference type="Pfam" id="PF18738">
    <property type="entry name" value="HEPN_DZIP3"/>
    <property type="match status" value="1"/>
</dbReference>
<dbReference type="Proteomes" id="UP001159427">
    <property type="component" value="Unassembled WGS sequence"/>
</dbReference>
<proteinExistence type="predicted"/>
<dbReference type="InterPro" id="IPR027417">
    <property type="entry name" value="P-loop_NTPase"/>
</dbReference>
<protein>
    <recommendedName>
        <fullName evidence="1">DZIP3-like HEPN domain-containing protein</fullName>
    </recommendedName>
</protein>
<evidence type="ECO:0000313" key="3">
    <source>
        <dbReference type="Proteomes" id="UP001159427"/>
    </source>
</evidence>
<comment type="caution">
    <text evidence="2">The sequence shown here is derived from an EMBL/GenBank/DDBJ whole genome shotgun (WGS) entry which is preliminary data.</text>
</comment>
<dbReference type="Gene3D" id="1.10.8.430">
    <property type="entry name" value="Helical domain of apoptotic protease-activating factors"/>
    <property type="match status" value="1"/>
</dbReference>
<name>A0ABN8SKL5_9CNID</name>
<reference evidence="2 3" key="1">
    <citation type="submission" date="2022-05" db="EMBL/GenBank/DDBJ databases">
        <authorList>
            <consortium name="Genoscope - CEA"/>
            <person name="William W."/>
        </authorList>
    </citation>
    <scope>NUCLEOTIDE SEQUENCE [LARGE SCALE GENOMIC DNA]</scope>
</reference>
<dbReference type="InterPro" id="IPR041249">
    <property type="entry name" value="HEPN_DZIP3"/>
</dbReference>
<feature type="domain" description="DZIP3-like HEPN" evidence="1">
    <location>
        <begin position="57"/>
        <end position="202"/>
    </location>
</feature>
<dbReference type="InterPro" id="IPR042197">
    <property type="entry name" value="Apaf_helical"/>
</dbReference>
<keyword evidence="3" id="KW-1185">Reference proteome</keyword>
<dbReference type="EMBL" id="CALNXI010002831">
    <property type="protein sequence ID" value="CAH3190994.1"/>
    <property type="molecule type" value="Genomic_DNA"/>
</dbReference>
<dbReference type="InterPro" id="IPR011990">
    <property type="entry name" value="TPR-like_helical_dom_sf"/>
</dbReference>